<dbReference type="RefSeq" id="WP_245091859.1">
    <property type="nucleotide sequence ID" value="NZ_CP095053.1"/>
</dbReference>
<organism evidence="2 3">
    <name type="scientific">Hymenobacter aerilatus</name>
    <dbReference type="NCBI Taxonomy" id="2932251"/>
    <lineage>
        <taxon>Bacteria</taxon>
        <taxon>Pseudomonadati</taxon>
        <taxon>Bacteroidota</taxon>
        <taxon>Cytophagia</taxon>
        <taxon>Cytophagales</taxon>
        <taxon>Hymenobacteraceae</taxon>
        <taxon>Hymenobacter</taxon>
    </lineage>
</organism>
<evidence type="ECO:0000313" key="2">
    <source>
        <dbReference type="EMBL" id="UOR04322.1"/>
    </source>
</evidence>
<dbReference type="AlphaFoldDB" id="A0A8T9SQH2"/>
<dbReference type="Pfam" id="PF25594">
    <property type="entry name" value="GldB_lipo"/>
    <property type="match status" value="1"/>
</dbReference>
<accession>A0A8T9SQH2</accession>
<sequence>MDNLIPIRSVVAALLGWLLLTACSTGADCEQNPDIAKVEAPVQLERLEKPFFQIKNPAEAQRFIEQHPLFARQYLLAGRYEAEQLTQTMTQLATNVGLQKLGRETEAAFQNTDSLQQELRGLFQHVRYYYPSFRVPPVKTFVSGLGKEPSKDALFANDSLIVLSLDFFVGPTASYRADVPAYINRRYTPTHVLPALALTISSKYNRGLTGNHTMLRDMVQFGKSLYFAEKMLPCMPDSLLIGYTNKELAGVQFNEGKIWAHFIEKNLLYTADPFVIKKYIGERPSTPEIDKTAPGRLGVWVGWQIVRKYMEQHPETTLPQLMAQRDAQRILNDSHYKPKRK</sequence>
<keyword evidence="1" id="KW-0732">Signal</keyword>
<evidence type="ECO:0000256" key="1">
    <source>
        <dbReference type="SAM" id="SignalP"/>
    </source>
</evidence>
<name>A0A8T9SQH2_9BACT</name>
<gene>
    <name evidence="2" type="ORF">MUN82_15405</name>
</gene>
<feature type="signal peptide" evidence="1">
    <location>
        <begin position="1"/>
        <end position="27"/>
    </location>
</feature>
<dbReference type="KEGG" id="haei:MUN82_15405"/>
<feature type="chain" id="PRO_5035793007" evidence="1">
    <location>
        <begin position="28"/>
        <end position="341"/>
    </location>
</feature>
<dbReference type="InterPro" id="IPR019853">
    <property type="entry name" value="GldB-like"/>
</dbReference>
<dbReference type="Proteomes" id="UP000829925">
    <property type="component" value="Chromosome"/>
</dbReference>
<proteinExistence type="predicted"/>
<evidence type="ECO:0000313" key="3">
    <source>
        <dbReference type="Proteomes" id="UP000829925"/>
    </source>
</evidence>
<keyword evidence="3" id="KW-1185">Reference proteome</keyword>
<protein>
    <submittedName>
        <fullName evidence="2">Gliding motility lipoprotein GldB</fullName>
    </submittedName>
</protein>
<dbReference type="EMBL" id="CP095053">
    <property type="protein sequence ID" value="UOR04322.1"/>
    <property type="molecule type" value="Genomic_DNA"/>
</dbReference>
<keyword evidence="2" id="KW-0449">Lipoprotein</keyword>
<reference evidence="2 3" key="1">
    <citation type="submission" date="2022-04" db="EMBL/GenBank/DDBJ databases">
        <title>Hymenobacter sp. isolated from the air.</title>
        <authorList>
            <person name="Won M."/>
            <person name="Lee C.-M."/>
            <person name="Woen H.-Y."/>
            <person name="Kwon S.-W."/>
        </authorList>
    </citation>
    <scope>NUCLEOTIDE SEQUENCE [LARGE SCALE GENOMIC DNA]</scope>
    <source>
        <strain evidence="3">5413 J-13</strain>
    </source>
</reference>